<dbReference type="InterPro" id="IPR027417">
    <property type="entry name" value="P-loop_NTPase"/>
</dbReference>
<accession>H5USM5</accession>
<evidence type="ECO:0000313" key="3">
    <source>
        <dbReference type="Proteomes" id="UP000004367"/>
    </source>
</evidence>
<dbReference type="AlphaFoldDB" id="H5USM5"/>
<dbReference type="STRING" id="1089455.MOPEL_080_00120"/>
<reference evidence="2 3" key="1">
    <citation type="submission" date="2012-02" db="EMBL/GenBank/DDBJ databases">
        <title>Whole genome shotgun sequence of Mobilicoccus pelagius NBRC 104925.</title>
        <authorList>
            <person name="Yoshida Y."/>
            <person name="Hosoyama A."/>
            <person name="Tsuchikane K."/>
            <person name="Katsumata H."/>
            <person name="Yamazaki S."/>
            <person name="Fujita N."/>
        </authorList>
    </citation>
    <scope>NUCLEOTIDE SEQUENCE [LARGE SCALE GENOMIC DNA]</scope>
    <source>
        <strain evidence="2 3">NBRC 104925</strain>
    </source>
</reference>
<dbReference type="eggNOG" id="COG1474">
    <property type="taxonomic scope" value="Bacteria"/>
</dbReference>
<dbReference type="InterPro" id="IPR036390">
    <property type="entry name" value="WH_DNA-bd_sf"/>
</dbReference>
<dbReference type="SUPFAM" id="SSF52540">
    <property type="entry name" value="P-loop containing nucleoside triphosphate hydrolases"/>
    <property type="match status" value="1"/>
</dbReference>
<dbReference type="SUPFAM" id="SSF46785">
    <property type="entry name" value="Winged helix' DNA-binding domain"/>
    <property type="match status" value="1"/>
</dbReference>
<dbReference type="OrthoDB" id="5175220at2"/>
<proteinExistence type="predicted"/>
<evidence type="ECO:0000313" key="2">
    <source>
        <dbReference type="EMBL" id="GAB48733.1"/>
    </source>
</evidence>
<name>H5USM5_9MICO</name>
<gene>
    <name evidence="2" type="ORF">MOPEL_080_00120</name>
</gene>
<protein>
    <recommendedName>
        <fullName evidence="4">Orc1-like AAA ATPase domain-containing protein</fullName>
    </recommendedName>
</protein>
<sequence>MIRSPLSARPLLDTEGDAALFVPLGRALDDLVRATDRGHTALLHGARGSGRTTMLRALLRHRRTQEAGPTVFVQAARARDPLDALTACLDAARETLDEHDATDVGSTEAPPEAPTVTSTLHALGRVCAGRAVTFLVDNLDPHVAHRLFGLGRDELWELEATFVVTALDEDLPLALAPPADAFFEVRVAIPAPTREEAEALLARRLGRPVPLPSPPSTPRAAIDAARRDPEDPASADALRRRRLDDAAAIGPTALGIAHLLDEVGGVSAADAIARDRLGVSAARVSQVLAQMYDGGIVTFEDVRDGGPGRPRRRYRWAEPDTPVPSQG</sequence>
<dbReference type="Proteomes" id="UP000004367">
    <property type="component" value="Unassembled WGS sequence"/>
</dbReference>
<evidence type="ECO:0008006" key="4">
    <source>
        <dbReference type="Google" id="ProtNLM"/>
    </source>
</evidence>
<dbReference type="EMBL" id="BAFE01000058">
    <property type="protein sequence ID" value="GAB48733.1"/>
    <property type="molecule type" value="Genomic_DNA"/>
</dbReference>
<keyword evidence="3" id="KW-1185">Reference proteome</keyword>
<comment type="caution">
    <text evidence="2">The sequence shown here is derived from an EMBL/GenBank/DDBJ whole genome shotgun (WGS) entry which is preliminary data.</text>
</comment>
<feature type="region of interest" description="Disordered" evidence="1">
    <location>
        <begin position="302"/>
        <end position="327"/>
    </location>
</feature>
<feature type="region of interest" description="Disordered" evidence="1">
    <location>
        <begin position="206"/>
        <end position="235"/>
    </location>
</feature>
<evidence type="ECO:0000256" key="1">
    <source>
        <dbReference type="SAM" id="MobiDB-lite"/>
    </source>
</evidence>
<organism evidence="2 3">
    <name type="scientific">Mobilicoccus pelagius NBRC 104925</name>
    <dbReference type="NCBI Taxonomy" id="1089455"/>
    <lineage>
        <taxon>Bacteria</taxon>
        <taxon>Bacillati</taxon>
        <taxon>Actinomycetota</taxon>
        <taxon>Actinomycetes</taxon>
        <taxon>Micrococcales</taxon>
        <taxon>Dermatophilaceae</taxon>
        <taxon>Mobilicoccus</taxon>
    </lineage>
</organism>
<dbReference type="RefSeq" id="WP_009482631.1">
    <property type="nucleotide sequence ID" value="NZ_BAFE01000058.1"/>
</dbReference>
<dbReference type="Gene3D" id="3.40.50.300">
    <property type="entry name" value="P-loop containing nucleotide triphosphate hydrolases"/>
    <property type="match status" value="1"/>
</dbReference>